<gene>
    <name evidence="1" type="ORF">V1525DRAFT_409743</name>
</gene>
<reference evidence="2" key="1">
    <citation type="journal article" date="2024" name="Front. Bioeng. Biotechnol.">
        <title>Genome-scale model development and genomic sequencing of the oleaginous clade Lipomyces.</title>
        <authorList>
            <person name="Czajka J.J."/>
            <person name="Han Y."/>
            <person name="Kim J."/>
            <person name="Mondo S.J."/>
            <person name="Hofstad B.A."/>
            <person name="Robles A."/>
            <person name="Haridas S."/>
            <person name="Riley R."/>
            <person name="LaButti K."/>
            <person name="Pangilinan J."/>
            <person name="Andreopoulos W."/>
            <person name="Lipzen A."/>
            <person name="Yan J."/>
            <person name="Wang M."/>
            <person name="Ng V."/>
            <person name="Grigoriev I.V."/>
            <person name="Spatafora J.W."/>
            <person name="Magnuson J.K."/>
            <person name="Baker S.E."/>
            <person name="Pomraning K.R."/>
        </authorList>
    </citation>
    <scope>NUCLEOTIDE SEQUENCE [LARGE SCALE GENOMIC DNA]</scope>
    <source>
        <strain evidence="2">CBS 7786</strain>
    </source>
</reference>
<proteinExistence type="predicted"/>
<dbReference type="EMBL" id="MU971413">
    <property type="protein sequence ID" value="KAK9235501.1"/>
    <property type="molecule type" value="Genomic_DNA"/>
</dbReference>
<evidence type="ECO:0000313" key="1">
    <source>
        <dbReference type="EMBL" id="KAK9235501.1"/>
    </source>
</evidence>
<dbReference type="Proteomes" id="UP001433508">
    <property type="component" value="Unassembled WGS sequence"/>
</dbReference>
<organism evidence="1 2">
    <name type="scientific">Lipomyces kononenkoae</name>
    <name type="common">Yeast</name>
    <dbReference type="NCBI Taxonomy" id="34357"/>
    <lineage>
        <taxon>Eukaryota</taxon>
        <taxon>Fungi</taxon>
        <taxon>Dikarya</taxon>
        <taxon>Ascomycota</taxon>
        <taxon>Saccharomycotina</taxon>
        <taxon>Lipomycetes</taxon>
        <taxon>Lipomycetales</taxon>
        <taxon>Lipomycetaceae</taxon>
        <taxon>Lipomyces</taxon>
    </lineage>
</organism>
<comment type="caution">
    <text evidence="1">The sequence shown here is derived from an EMBL/GenBank/DDBJ whole genome shotgun (WGS) entry which is preliminary data.</text>
</comment>
<accession>A0ACC3SV60</accession>
<evidence type="ECO:0000313" key="2">
    <source>
        <dbReference type="Proteomes" id="UP001433508"/>
    </source>
</evidence>
<protein>
    <submittedName>
        <fullName evidence="1">Uncharacterized protein</fullName>
    </submittedName>
</protein>
<name>A0ACC3SV60_LIPKO</name>
<sequence>MSTPKNILLIGATRGIGFGLVQHALASFPSATLYTTARNPERASELQKLKASNESRVKIFAADSTDPESVNNLAAEVAKSTDTLDLVIYNAGVLVGFGNVLDVGVSGLKDNIETNVYGAYYAAVAFAPFLLRSNFERKSLAFVTSSFGSFALSDTLSAMKAAAFGTVTFDPTAMYNVSKATLNRLGKELDLVLRPQGLPVVLIHPGLVKTEMNPMGDIDVDTSAAGILHVLDKYSATNKQIYLAWNGEDLPW</sequence>
<keyword evidence="2" id="KW-1185">Reference proteome</keyword>